<feature type="repeat" description="TPR" evidence="1">
    <location>
        <begin position="871"/>
        <end position="904"/>
    </location>
</feature>
<dbReference type="Gene3D" id="1.25.40.10">
    <property type="entry name" value="Tetratricopeptide repeat domain"/>
    <property type="match status" value="3"/>
</dbReference>
<evidence type="ECO:0000313" key="3">
    <source>
        <dbReference type="EMBL" id="KAF6157547.1"/>
    </source>
</evidence>
<dbReference type="PROSITE" id="PS50005">
    <property type="entry name" value="TPR"/>
    <property type="match status" value="2"/>
</dbReference>
<dbReference type="PANTHER" id="PTHR45523">
    <property type="entry name" value="TETRATRICOPEPTIDE REPEAT (TPR)-CONTAINING PROTEIN-RELATED"/>
    <property type="match status" value="1"/>
</dbReference>
<gene>
    <name evidence="3" type="ORF">GIB67_004485</name>
</gene>
<dbReference type="Proteomes" id="UP000541444">
    <property type="component" value="Unassembled WGS sequence"/>
</dbReference>
<feature type="region of interest" description="Disordered" evidence="2">
    <location>
        <begin position="109"/>
        <end position="132"/>
    </location>
</feature>
<dbReference type="PROSITE" id="PS00018">
    <property type="entry name" value="EF_HAND_1"/>
    <property type="match status" value="1"/>
</dbReference>
<dbReference type="InterPro" id="IPR018247">
    <property type="entry name" value="EF_Hand_1_Ca_BS"/>
</dbReference>
<evidence type="ECO:0000256" key="2">
    <source>
        <dbReference type="SAM" id="MobiDB-lite"/>
    </source>
</evidence>
<accession>A0A7J7MRU3</accession>
<dbReference type="InterPro" id="IPR011990">
    <property type="entry name" value="TPR-like_helical_dom_sf"/>
</dbReference>
<sequence length="965" mass="106732">MLDSRQTLITNNQPLSINPQFDQISKKKPSNFVIADLNVDPPDSDGEDCALLPPPRPICQEKSSSLLCKETDNNNTAEVGGDGTSSSKTTLNNNKLGKYKSRIKSELVDCGGSDHVDPDQQGGPSSREDKVTSLKTGLIHVSRKMPKNAHAHFILGLMYQRLGQPQKAVLAYEKAEEILLRTEEEIGRPELLLAVQIHHAQCLLLGSTGDYNSDKNLETDELEEIISKLKESVEADIRQVAVWNTLGLILLKTGRLESAISVLSSLLTVGSEDLDALANLGIAYLRSGNLELSTKCFEDLILKDQNHPAAIMNYTVLLLCKYGSVFAGVGANSGEGACTHQLEAANVAMECLTKAVQADPKSAHLWVNLANAYSLAGEHRNSGKCLEKVCLDLISYSYGQYRHDVFILKFLLNIPKLDIGPTLWQNKKCNQHENNLITERPTTSNMAFSETMSLHDYLLPGYFLPGLNGARHGSKFVNYASETGLMAVELEPSCMSSRYAVALHRIKDAEISQDPNGQLCWAGNEMASILKDGDHAIVEPRIVWTGLAMVHRAQHEIASSFEVGQKDLPEVEERALYTLKKAIEENPDDAVQWHQLGLHCLCTLQYKMSQMYLKAAIARLCTIGDGQLVGFRSFTFLGTHDVHFKVPEFDGKSNVDAFIDWLDKVERVFSYKKYGDPKQCSTCKVYIGLPLHHRVVEDAERAEREVYPYELRQAHARLLEAEQQRVGRYKSGLTKKLEEAIALQPVFCLAEIVQLAKQASELHAQYRLPVSAPTTAALAIPVVTAPRTFVLGNCYGYKKPGHEKRDCPTFAKKVGFVDDGMRESVITTIHGAVHLIEIVTFGISLQLSEDPSQAEEVYRRALSLATPGQAHTTFSNLGNLYRQQKRFDRAKAMIAKSLELNPGYAPAHNNLGLVFVAEGRWEDANNCFEKALKSDPLLDASKSNIMKTSAMCRVHAALSSSLLGE</sequence>
<protein>
    <recommendedName>
        <fullName evidence="5">UDP-N-acetylglucosamine--peptide N-acetylglucosaminyltransferase SPINDLY</fullName>
    </recommendedName>
</protein>
<dbReference type="PROSITE" id="PS50293">
    <property type="entry name" value="TPR_REGION"/>
    <property type="match status" value="1"/>
</dbReference>
<name>A0A7J7MRU3_9MAGN</name>
<keyword evidence="1" id="KW-0802">TPR repeat</keyword>
<evidence type="ECO:0008006" key="5">
    <source>
        <dbReference type="Google" id="ProtNLM"/>
    </source>
</evidence>
<dbReference type="SMART" id="SM00028">
    <property type="entry name" value="TPR"/>
    <property type="match status" value="5"/>
</dbReference>
<dbReference type="AlphaFoldDB" id="A0A7J7MRU3"/>
<dbReference type="Pfam" id="PF13181">
    <property type="entry name" value="TPR_8"/>
    <property type="match status" value="1"/>
</dbReference>
<comment type="caution">
    <text evidence="3">The sequence shown here is derived from an EMBL/GenBank/DDBJ whole genome shotgun (WGS) entry which is preliminary data.</text>
</comment>
<organism evidence="3 4">
    <name type="scientific">Kingdonia uniflora</name>
    <dbReference type="NCBI Taxonomy" id="39325"/>
    <lineage>
        <taxon>Eukaryota</taxon>
        <taxon>Viridiplantae</taxon>
        <taxon>Streptophyta</taxon>
        <taxon>Embryophyta</taxon>
        <taxon>Tracheophyta</taxon>
        <taxon>Spermatophyta</taxon>
        <taxon>Magnoliopsida</taxon>
        <taxon>Ranunculales</taxon>
        <taxon>Circaeasteraceae</taxon>
        <taxon>Kingdonia</taxon>
    </lineage>
</organism>
<evidence type="ECO:0000256" key="1">
    <source>
        <dbReference type="PROSITE-ProRule" id="PRU00339"/>
    </source>
</evidence>
<reference evidence="3 4" key="1">
    <citation type="journal article" date="2020" name="IScience">
        <title>Genome Sequencing of the Endangered Kingdonia uniflora (Circaeasteraceae, Ranunculales) Reveals Potential Mechanisms of Evolutionary Specialization.</title>
        <authorList>
            <person name="Sun Y."/>
            <person name="Deng T."/>
            <person name="Zhang A."/>
            <person name="Moore M.J."/>
            <person name="Landis J.B."/>
            <person name="Lin N."/>
            <person name="Zhang H."/>
            <person name="Zhang X."/>
            <person name="Huang J."/>
            <person name="Zhang X."/>
            <person name="Sun H."/>
            <person name="Wang H."/>
        </authorList>
    </citation>
    <scope>NUCLEOTIDE SEQUENCE [LARGE SCALE GENOMIC DNA]</scope>
    <source>
        <strain evidence="3">TB1705</strain>
        <tissue evidence="3">Leaf</tissue>
    </source>
</reference>
<dbReference type="PANTHER" id="PTHR45523:SF1">
    <property type="entry name" value="TETRATRICOPEPTIDE REPEAT (TPR)-CONTAINING PROTEIN"/>
    <property type="match status" value="1"/>
</dbReference>
<dbReference type="Pfam" id="PF13432">
    <property type="entry name" value="TPR_16"/>
    <property type="match status" value="1"/>
</dbReference>
<evidence type="ECO:0000313" key="4">
    <source>
        <dbReference type="Proteomes" id="UP000541444"/>
    </source>
</evidence>
<dbReference type="InterPro" id="IPR019734">
    <property type="entry name" value="TPR_rpt"/>
</dbReference>
<proteinExistence type="predicted"/>
<dbReference type="EMBL" id="JACGCM010001275">
    <property type="protein sequence ID" value="KAF6157547.1"/>
    <property type="molecule type" value="Genomic_DNA"/>
</dbReference>
<keyword evidence="4" id="KW-1185">Reference proteome</keyword>
<feature type="repeat" description="TPR" evidence="1">
    <location>
        <begin position="905"/>
        <end position="938"/>
    </location>
</feature>
<feature type="compositionally biased region" description="Basic and acidic residues" evidence="2">
    <location>
        <begin position="109"/>
        <end position="118"/>
    </location>
</feature>
<dbReference type="OrthoDB" id="9991317at2759"/>
<dbReference type="Pfam" id="PF13424">
    <property type="entry name" value="TPR_12"/>
    <property type="match status" value="1"/>
</dbReference>
<dbReference type="SUPFAM" id="SSF48452">
    <property type="entry name" value="TPR-like"/>
    <property type="match status" value="2"/>
</dbReference>